<dbReference type="Gene3D" id="3.30.200.20">
    <property type="entry name" value="Phosphorylase Kinase, domain 1"/>
    <property type="match status" value="1"/>
</dbReference>
<dbReference type="PANTHER" id="PTHR24351">
    <property type="entry name" value="RIBOSOMAL PROTEIN S6 KINASE"/>
    <property type="match status" value="1"/>
</dbReference>
<keyword evidence="5" id="KW-0067">ATP-binding</keyword>
<dbReference type="InterPro" id="IPR000719">
    <property type="entry name" value="Prot_kinase_dom"/>
</dbReference>
<evidence type="ECO:0000313" key="9">
    <source>
        <dbReference type="Proteomes" id="UP000001072"/>
    </source>
</evidence>
<dbReference type="RefSeq" id="XP_007404232.1">
    <property type="nucleotide sequence ID" value="XM_007404170.1"/>
</dbReference>
<evidence type="ECO:0000256" key="1">
    <source>
        <dbReference type="ARBA" id="ARBA00022527"/>
    </source>
</evidence>
<dbReference type="eggNOG" id="KOG0598">
    <property type="taxonomic scope" value="Eukaryota"/>
</dbReference>
<dbReference type="PROSITE" id="PS00108">
    <property type="entry name" value="PROTEIN_KINASE_ST"/>
    <property type="match status" value="1"/>
</dbReference>
<keyword evidence="2" id="KW-0808">Transferase</keyword>
<dbReference type="GO" id="GO:0005524">
    <property type="term" value="F:ATP binding"/>
    <property type="evidence" value="ECO:0007669"/>
    <property type="project" value="UniProtKB-KW"/>
</dbReference>
<evidence type="ECO:0000259" key="7">
    <source>
        <dbReference type="PROSITE" id="PS51285"/>
    </source>
</evidence>
<dbReference type="GO" id="GO:0004674">
    <property type="term" value="F:protein serine/threonine kinase activity"/>
    <property type="evidence" value="ECO:0007669"/>
    <property type="project" value="UniProtKB-KW"/>
</dbReference>
<proteinExistence type="predicted"/>
<dbReference type="InterPro" id="IPR011009">
    <property type="entry name" value="Kinase-like_dom_sf"/>
</dbReference>
<keyword evidence="3" id="KW-0547">Nucleotide-binding</keyword>
<gene>
    <name evidence="8" type="ORF">MELLADRAFT_101599</name>
</gene>
<accession>F4R6D2</accession>
<sequence>MGAFCSKPEEIDFGGPVDLWHFYLLRLLEEIHPPFVCNLAYAFQDDDNLGLGSYARWRFKLNLDRAGFLKEEVVKFYVCEMVLALGYLHLKGIVHRDLKLNNILLDKRGKRGYTSTIDWWSLGVVTFELVFGKRLFRVKTNSTLTTAISREESRFPETLPQVIGPEALNFFKKVLDVRDGGIEKFKSHNWFRGLDWDGINSLQATPPFEPDPK</sequence>
<feature type="domain" description="AGC-kinase C-terminal" evidence="7">
    <location>
        <begin position="192"/>
        <end position="213"/>
    </location>
</feature>
<feature type="domain" description="Protein kinase" evidence="6">
    <location>
        <begin position="1"/>
        <end position="213"/>
    </location>
</feature>
<reference evidence="9" key="1">
    <citation type="journal article" date="2011" name="Proc. Natl. Acad. Sci. U.S.A.">
        <title>Obligate biotrophy features unraveled by the genomic analysis of rust fungi.</title>
        <authorList>
            <person name="Duplessis S."/>
            <person name="Cuomo C.A."/>
            <person name="Lin Y.-C."/>
            <person name="Aerts A."/>
            <person name="Tisserant E."/>
            <person name="Veneault-Fourrey C."/>
            <person name="Joly D.L."/>
            <person name="Hacquard S."/>
            <person name="Amselem J."/>
            <person name="Cantarel B.L."/>
            <person name="Chiu R."/>
            <person name="Coutinho P.M."/>
            <person name="Feau N."/>
            <person name="Field M."/>
            <person name="Frey P."/>
            <person name="Gelhaye E."/>
            <person name="Goldberg J."/>
            <person name="Grabherr M.G."/>
            <person name="Kodira C.D."/>
            <person name="Kohler A."/>
            <person name="Kuees U."/>
            <person name="Lindquist E.A."/>
            <person name="Lucas S.M."/>
            <person name="Mago R."/>
            <person name="Mauceli E."/>
            <person name="Morin E."/>
            <person name="Murat C."/>
            <person name="Pangilinan J.L."/>
            <person name="Park R."/>
            <person name="Pearson M."/>
            <person name="Quesneville H."/>
            <person name="Rouhier N."/>
            <person name="Sakthikumar S."/>
            <person name="Salamov A.A."/>
            <person name="Schmutz J."/>
            <person name="Selles B."/>
            <person name="Shapiro H."/>
            <person name="Tanguay P."/>
            <person name="Tuskan G.A."/>
            <person name="Henrissat B."/>
            <person name="Van de Peer Y."/>
            <person name="Rouze P."/>
            <person name="Ellis J.G."/>
            <person name="Dodds P.N."/>
            <person name="Schein J.E."/>
            <person name="Zhong S."/>
            <person name="Hamelin R.C."/>
            <person name="Grigoriev I.V."/>
            <person name="Szabo L.J."/>
            <person name="Martin F."/>
        </authorList>
    </citation>
    <scope>NUCLEOTIDE SEQUENCE [LARGE SCALE GENOMIC DNA]</scope>
    <source>
        <strain evidence="9">98AG31 / pathotype 3-4-7</strain>
    </source>
</reference>
<dbReference type="EMBL" id="GL883091">
    <property type="protein sequence ID" value="EGG11857.1"/>
    <property type="molecule type" value="Genomic_DNA"/>
</dbReference>
<evidence type="ECO:0008006" key="10">
    <source>
        <dbReference type="Google" id="ProtNLM"/>
    </source>
</evidence>
<keyword evidence="1" id="KW-0723">Serine/threonine-protein kinase</keyword>
<organism evidence="9">
    <name type="scientific">Melampsora larici-populina (strain 98AG31 / pathotype 3-4-7)</name>
    <name type="common">Poplar leaf rust fungus</name>
    <dbReference type="NCBI Taxonomy" id="747676"/>
    <lineage>
        <taxon>Eukaryota</taxon>
        <taxon>Fungi</taxon>
        <taxon>Dikarya</taxon>
        <taxon>Basidiomycota</taxon>
        <taxon>Pucciniomycotina</taxon>
        <taxon>Pucciniomycetes</taxon>
        <taxon>Pucciniales</taxon>
        <taxon>Melampsoraceae</taxon>
        <taxon>Melampsora</taxon>
    </lineage>
</organism>
<dbReference type="SUPFAM" id="SSF56112">
    <property type="entry name" value="Protein kinase-like (PK-like)"/>
    <property type="match status" value="1"/>
</dbReference>
<evidence type="ECO:0000256" key="3">
    <source>
        <dbReference type="ARBA" id="ARBA00022741"/>
    </source>
</evidence>
<dbReference type="VEuPathDB" id="FungiDB:MELLADRAFT_101599"/>
<dbReference type="SMART" id="SM00220">
    <property type="entry name" value="S_TKc"/>
    <property type="match status" value="1"/>
</dbReference>
<dbReference type="AlphaFoldDB" id="F4R6D2"/>
<evidence type="ECO:0000256" key="4">
    <source>
        <dbReference type="ARBA" id="ARBA00022777"/>
    </source>
</evidence>
<dbReference type="Proteomes" id="UP000001072">
    <property type="component" value="Unassembled WGS sequence"/>
</dbReference>
<protein>
    <recommendedName>
        <fullName evidence="10">Protein kinase domain-containing protein</fullName>
    </recommendedName>
</protein>
<dbReference type="HOGENOM" id="CLU_087354_0_0_1"/>
<dbReference type="InterPro" id="IPR000961">
    <property type="entry name" value="AGC-kinase_C"/>
</dbReference>
<dbReference type="KEGG" id="mlr:MELLADRAFT_101599"/>
<dbReference type="PROSITE" id="PS51285">
    <property type="entry name" value="AGC_KINASE_CTER"/>
    <property type="match status" value="1"/>
</dbReference>
<evidence type="ECO:0000256" key="2">
    <source>
        <dbReference type="ARBA" id="ARBA00022679"/>
    </source>
</evidence>
<keyword evidence="4" id="KW-0418">Kinase</keyword>
<evidence type="ECO:0000256" key="5">
    <source>
        <dbReference type="ARBA" id="ARBA00022840"/>
    </source>
</evidence>
<evidence type="ECO:0000313" key="8">
    <source>
        <dbReference type="EMBL" id="EGG11857.1"/>
    </source>
</evidence>
<dbReference type="Pfam" id="PF00069">
    <property type="entry name" value="Pkinase"/>
    <property type="match status" value="1"/>
</dbReference>
<dbReference type="PROSITE" id="PS50011">
    <property type="entry name" value="PROTEIN_KINASE_DOM"/>
    <property type="match status" value="1"/>
</dbReference>
<dbReference type="GeneID" id="18921406"/>
<evidence type="ECO:0000259" key="6">
    <source>
        <dbReference type="PROSITE" id="PS50011"/>
    </source>
</evidence>
<dbReference type="STRING" id="747676.F4R6D2"/>
<dbReference type="Gene3D" id="1.10.510.10">
    <property type="entry name" value="Transferase(Phosphotransferase) domain 1"/>
    <property type="match status" value="2"/>
</dbReference>
<keyword evidence="9" id="KW-1185">Reference proteome</keyword>
<name>F4R6D2_MELLP</name>
<dbReference type="OrthoDB" id="354826at2759"/>
<dbReference type="InterPro" id="IPR008271">
    <property type="entry name" value="Ser/Thr_kinase_AS"/>
</dbReference>
<dbReference type="InParanoid" id="F4R6D2"/>